<dbReference type="AlphaFoldDB" id="A0A1M4MLV3"/>
<sequence length="167" mass="18119">MDTFERIPVDVRWKLAAREVSALPLAYRRAIRDGADDQLYNEVERAVWEEQGREAGVIARAFGMPLGNAREVAEAFAAATRLLFGPEYRYEVKDPAPGEALLTVSGCAMTARAEEEGENPLAACNACHAYTNAAISGLNPNYAPNYQSAICAGDAACSIVVRPARRK</sequence>
<proteinExistence type="predicted"/>
<dbReference type="STRING" id="118126.L21_1831"/>
<dbReference type="EMBL" id="FMID01000044">
    <property type="protein sequence ID" value="SCL75914.1"/>
    <property type="molecule type" value="Genomic_DNA"/>
</dbReference>
<evidence type="ECO:0000313" key="1">
    <source>
        <dbReference type="EMBL" id="SCL75914.1"/>
    </source>
</evidence>
<gene>
    <name evidence="1" type="ORF">L21_1831</name>
</gene>
<accession>A0A1M4MLV3</accession>
<evidence type="ECO:0008006" key="3">
    <source>
        <dbReference type="Google" id="ProtNLM"/>
    </source>
</evidence>
<organism evidence="1 2">
    <name type="scientific">Methanoculleus chikugoensis</name>
    <dbReference type="NCBI Taxonomy" id="118126"/>
    <lineage>
        <taxon>Archaea</taxon>
        <taxon>Methanobacteriati</taxon>
        <taxon>Methanobacteriota</taxon>
        <taxon>Stenosarchaea group</taxon>
        <taxon>Methanomicrobia</taxon>
        <taxon>Methanomicrobiales</taxon>
        <taxon>Methanomicrobiaceae</taxon>
        <taxon>Methanoculleus</taxon>
    </lineage>
</organism>
<name>A0A1M4MLV3_9EURY</name>
<dbReference type="RefSeq" id="WP_074370152.1">
    <property type="nucleotide sequence ID" value="NZ_FMID01000044.1"/>
</dbReference>
<reference evidence="1 2" key="1">
    <citation type="submission" date="2016-08" db="EMBL/GenBank/DDBJ databases">
        <authorList>
            <person name="Seilhamer J.J."/>
        </authorList>
    </citation>
    <scope>NUCLEOTIDE SEQUENCE [LARGE SCALE GENOMIC DNA]</scope>
    <source>
        <strain evidence="1">L21-II-0</strain>
    </source>
</reference>
<dbReference type="Proteomes" id="UP000184671">
    <property type="component" value="Unassembled WGS sequence"/>
</dbReference>
<evidence type="ECO:0000313" key="2">
    <source>
        <dbReference type="Proteomes" id="UP000184671"/>
    </source>
</evidence>
<dbReference type="OrthoDB" id="70051at2157"/>
<protein>
    <recommendedName>
        <fullName evidence="3">Metanogen output domain-containing protein</fullName>
    </recommendedName>
</protein>